<accession>A0A3S0UAD7</accession>
<organism evidence="10 11">
    <name type="scientific">Peribacillus cavernae</name>
    <dbReference type="NCBI Taxonomy" id="1674310"/>
    <lineage>
        <taxon>Bacteria</taxon>
        <taxon>Bacillati</taxon>
        <taxon>Bacillota</taxon>
        <taxon>Bacilli</taxon>
        <taxon>Bacillales</taxon>
        <taxon>Bacillaceae</taxon>
        <taxon>Peribacillus</taxon>
    </lineage>
</organism>
<dbReference type="PANTHER" id="PTHR35789:SF1">
    <property type="entry name" value="SPORE GERMINATION PROTEIN B3"/>
    <property type="match status" value="1"/>
</dbReference>
<evidence type="ECO:0000313" key="11">
    <source>
        <dbReference type="Proteomes" id="UP000267430"/>
    </source>
</evidence>
<dbReference type="Pfam" id="PF05504">
    <property type="entry name" value="Spore_GerAC"/>
    <property type="match status" value="1"/>
</dbReference>
<dbReference type="PANTHER" id="PTHR35789">
    <property type="entry name" value="SPORE GERMINATION PROTEIN B3"/>
    <property type="match status" value="1"/>
</dbReference>
<evidence type="ECO:0000259" key="9">
    <source>
        <dbReference type="Pfam" id="PF25198"/>
    </source>
</evidence>
<dbReference type="InterPro" id="IPR046953">
    <property type="entry name" value="Spore_GerAC-like_C"/>
</dbReference>
<sequence length="359" mass="41184">MKVKAVIIGIITVAVIIYGRQPTRILDEISMPTAIGYDYAGKNKVKVTYTSTIYKPDKSMETTTLSAKDEISKETLSKIQKKSVGYVVTGKYEVIVYSKKLARHGIENYIDTLQRDPSISENLYLTVVDDEAKKILDKQYGVEDTGMYISKLIEHNTENGVLPRMNLHFFLGDYYSKVRDPFLPLLEQDGEDVNIKGVALFKGGRYVKTLRQDQLFTFRALIEKVTLGNFKVKLSSSEYASIEGIRTRHRYHVRNGKKEPEIDIDLYVKGNIREYQGKKLDERKSKKIEKKVEEKLEKQATSMIRSFQKSNIDPLGLGRQVRSRTRDFSNKKWREQYSDVKVNVRANAIITEKGVVDGE</sequence>
<evidence type="ECO:0000256" key="1">
    <source>
        <dbReference type="ARBA" id="ARBA00004635"/>
    </source>
</evidence>
<dbReference type="Proteomes" id="UP000267430">
    <property type="component" value="Unassembled WGS sequence"/>
</dbReference>
<evidence type="ECO:0000313" key="10">
    <source>
        <dbReference type="EMBL" id="RUQ26624.1"/>
    </source>
</evidence>
<feature type="domain" description="Spore germination protein N-terminal" evidence="9">
    <location>
        <begin position="24"/>
        <end position="187"/>
    </location>
</feature>
<evidence type="ECO:0000256" key="4">
    <source>
        <dbReference type="ARBA" id="ARBA00022729"/>
    </source>
</evidence>
<reference evidence="10 11" key="1">
    <citation type="submission" date="2018-12" db="EMBL/GenBank/DDBJ databases">
        <title>Bacillus chawlae sp. nov., Bacillus glennii sp. nov., and Bacillus saganii sp. nov. Isolated from the Vehicle Assembly Building at Kennedy Space Center where the Viking Spacecraft were Assembled.</title>
        <authorList>
            <person name="Seuylemezian A."/>
            <person name="Vaishampayan P."/>
        </authorList>
    </citation>
    <scope>NUCLEOTIDE SEQUENCE [LARGE SCALE GENOMIC DNA]</scope>
    <source>
        <strain evidence="10 11">L5</strain>
    </source>
</reference>
<keyword evidence="3" id="KW-0309">Germination</keyword>
<feature type="domain" description="Spore germination GerAC-like C-terminal" evidence="8">
    <location>
        <begin position="196"/>
        <end position="354"/>
    </location>
</feature>
<dbReference type="InterPro" id="IPR038501">
    <property type="entry name" value="Spore_GerAC_C_sf"/>
</dbReference>
<keyword evidence="4" id="KW-0732">Signal</keyword>
<dbReference type="NCBIfam" id="TIGR02887">
    <property type="entry name" value="spore_ger_x_C"/>
    <property type="match status" value="1"/>
</dbReference>
<keyword evidence="7" id="KW-0449">Lipoprotein</keyword>
<dbReference type="InterPro" id="IPR057336">
    <property type="entry name" value="GerAC_N"/>
</dbReference>
<dbReference type="AlphaFoldDB" id="A0A3S0UAD7"/>
<comment type="subcellular location">
    <subcellularLocation>
        <location evidence="1">Membrane</location>
        <topology evidence="1">Lipid-anchor</topology>
    </subcellularLocation>
</comment>
<comment type="similarity">
    <text evidence="2">Belongs to the GerABKC lipoprotein family.</text>
</comment>
<gene>
    <name evidence="10" type="ORF">ELQ35_18150</name>
</gene>
<keyword evidence="11" id="KW-1185">Reference proteome</keyword>
<evidence type="ECO:0000259" key="8">
    <source>
        <dbReference type="Pfam" id="PF05504"/>
    </source>
</evidence>
<dbReference type="Gene3D" id="3.30.300.210">
    <property type="entry name" value="Nutrient germinant receptor protein C, domain 3"/>
    <property type="match status" value="1"/>
</dbReference>
<dbReference type="InterPro" id="IPR008844">
    <property type="entry name" value="Spore_GerAC-like"/>
</dbReference>
<comment type="caution">
    <text evidence="10">The sequence shown here is derived from an EMBL/GenBank/DDBJ whole genome shotgun (WGS) entry which is preliminary data.</text>
</comment>
<keyword evidence="5" id="KW-0472">Membrane</keyword>
<evidence type="ECO:0000256" key="3">
    <source>
        <dbReference type="ARBA" id="ARBA00022544"/>
    </source>
</evidence>
<dbReference type="Pfam" id="PF25198">
    <property type="entry name" value="Spore_GerAC_N"/>
    <property type="match status" value="1"/>
</dbReference>
<evidence type="ECO:0000256" key="2">
    <source>
        <dbReference type="ARBA" id="ARBA00007886"/>
    </source>
</evidence>
<protein>
    <submittedName>
        <fullName evidence="10">Ger(X)C family spore germination protein</fullName>
    </submittedName>
</protein>
<dbReference type="GO" id="GO:0016020">
    <property type="term" value="C:membrane"/>
    <property type="evidence" value="ECO:0007669"/>
    <property type="project" value="UniProtKB-SubCell"/>
</dbReference>
<dbReference type="EMBL" id="RYZZ01000033">
    <property type="protein sequence ID" value="RUQ26624.1"/>
    <property type="molecule type" value="Genomic_DNA"/>
</dbReference>
<evidence type="ECO:0000256" key="5">
    <source>
        <dbReference type="ARBA" id="ARBA00023136"/>
    </source>
</evidence>
<name>A0A3S0UAD7_9BACI</name>
<dbReference type="GO" id="GO:0009847">
    <property type="term" value="P:spore germination"/>
    <property type="evidence" value="ECO:0007669"/>
    <property type="project" value="InterPro"/>
</dbReference>
<dbReference type="OrthoDB" id="2592518at2"/>
<evidence type="ECO:0000256" key="6">
    <source>
        <dbReference type="ARBA" id="ARBA00023139"/>
    </source>
</evidence>
<evidence type="ECO:0000256" key="7">
    <source>
        <dbReference type="ARBA" id="ARBA00023288"/>
    </source>
</evidence>
<proteinExistence type="inferred from homology"/>
<keyword evidence="6" id="KW-0564">Palmitate</keyword>
<dbReference type="RefSeq" id="WP_126866618.1">
    <property type="nucleotide sequence ID" value="NZ_JAUSTX010000012.1"/>
</dbReference>